<keyword evidence="3" id="KW-1185">Reference proteome</keyword>
<feature type="compositionally biased region" description="Pro residues" evidence="1">
    <location>
        <begin position="12"/>
        <end position="22"/>
    </location>
</feature>
<feature type="compositionally biased region" description="Basic and acidic residues" evidence="1">
    <location>
        <begin position="41"/>
        <end position="50"/>
    </location>
</feature>
<proteinExistence type="predicted"/>
<organism evidence="2 3">
    <name type="scientific">Atta colombica</name>
    <dbReference type="NCBI Taxonomy" id="520822"/>
    <lineage>
        <taxon>Eukaryota</taxon>
        <taxon>Metazoa</taxon>
        <taxon>Ecdysozoa</taxon>
        <taxon>Arthropoda</taxon>
        <taxon>Hexapoda</taxon>
        <taxon>Insecta</taxon>
        <taxon>Pterygota</taxon>
        <taxon>Neoptera</taxon>
        <taxon>Endopterygota</taxon>
        <taxon>Hymenoptera</taxon>
        <taxon>Apocrita</taxon>
        <taxon>Aculeata</taxon>
        <taxon>Formicoidea</taxon>
        <taxon>Formicidae</taxon>
        <taxon>Myrmicinae</taxon>
        <taxon>Atta</taxon>
    </lineage>
</organism>
<dbReference type="AlphaFoldDB" id="A0A195BDZ3"/>
<feature type="region of interest" description="Disordered" evidence="1">
    <location>
        <begin position="75"/>
        <end position="98"/>
    </location>
</feature>
<gene>
    <name evidence="2" type="ORF">ALC53_06923</name>
</gene>
<dbReference type="EMBL" id="KQ976511">
    <property type="protein sequence ID" value="KYM82434.1"/>
    <property type="molecule type" value="Genomic_DNA"/>
</dbReference>
<reference evidence="2 3" key="1">
    <citation type="submission" date="2015-09" db="EMBL/GenBank/DDBJ databases">
        <title>Atta colombica WGS genome.</title>
        <authorList>
            <person name="Nygaard S."/>
            <person name="Hu H."/>
            <person name="Boomsma J."/>
            <person name="Zhang G."/>
        </authorList>
    </citation>
    <scope>NUCLEOTIDE SEQUENCE [LARGE SCALE GENOMIC DNA]</scope>
    <source>
        <strain evidence="2">Treedump-2</strain>
        <tissue evidence="2">Whole body</tissue>
    </source>
</reference>
<evidence type="ECO:0000313" key="3">
    <source>
        <dbReference type="Proteomes" id="UP000078540"/>
    </source>
</evidence>
<accession>A0A195BDZ3</accession>
<evidence type="ECO:0000256" key="1">
    <source>
        <dbReference type="SAM" id="MobiDB-lite"/>
    </source>
</evidence>
<dbReference type="Proteomes" id="UP000078540">
    <property type="component" value="Unassembled WGS sequence"/>
</dbReference>
<sequence length="125" mass="14530">MSSLDDSHVDMAPPPPPPPPPVRRTTHRERRIPNIRSRTRLSSENDREWKATQANRKHACAADCANDSRRIRSSTRRIDYPEVHGGGRMHRPPHPHPITDHRQVNLVFDDTVNIFFFYLLKKIVL</sequence>
<evidence type="ECO:0000313" key="2">
    <source>
        <dbReference type="EMBL" id="KYM82434.1"/>
    </source>
</evidence>
<feature type="region of interest" description="Disordered" evidence="1">
    <location>
        <begin position="1"/>
        <end position="57"/>
    </location>
</feature>
<name>A0A195BDZ3_9HYME</name>
<protein>
    <submittedName>
        <fullName evidence="2">Uncharacterized protein</fullName>
    </submittedName>
</protein>